<dbReference type="STRING" id="5643.A0A060SEY5"/>
<evidence type="ECO:0008006" key="3">
    <source>
        <dbReference type="Google" id="ProtNLM"/>
    </source>
</evidence>
<gene>
    <name evidence="1" type="ORF">BN946_scf184829.g77</name>
</gene>
<dbReference type="HOGENOM" id="CLU_811680_0_0_1"/>
<comment type="caution">
    <text evidence="1">The sequence shown here is derived from an EMBL/GenBank/DDBJ whole genome shotgun (WGS) entry which is preliminary data.</text>
</comment>
<reference evidence="1" key="1">
    <citation type="submission" date="2014-01" db="EMBL/GenBank/DDBJ databases">
        <title>The genome of the white-rot fungus Pycnoporus cinnabarinus: a basidiomycete model with a versatile arsenal for lignocellulosic biomass breakdown.</title>
        <authorList>
            <person name="Levasseur A."/>
            <person name="Lomascolo A."/>
            <person name="Ruiz-Duenas F.J."/>
            <person name="Uzan E."/>
            <person name="Piumi F."/>
            <person name="Kues U."/>
            <person name="Ram A.F.J."/>
            <person name="Murat C."/>
            <person name="Haon M."/>
            <person name="Benoit I."/>
            <person name="Arfi Y."/>
            <person name="Chevret D."/>
            <person name="Drula E."/>
            <person name="Kwon M.J."/>
            <person name="Gouret P."/>
            <person name="Lesage-Meessen L."/>
            <person name="Lombard V."/>
            <person name="Mariette J."/>
            <person name="Noirot C."/>
            <person name="Park J."/>
            <person name="Patyshakuliyeva A."/>
            <person name="Wieneger R.A.B."/>
            <person name="Wosten H.A.B."/>
            <person name="Martin F."/>
            <person name="Coutinho P.M."/>
            <person name="de Vries R."/>
            <person name="Martinez A.T."/>
            <person name="Klopp C."/>
            <person name="Pontarotti P."/>
            <person name="Henrissat B."/>
            <person name="Record E."/>
        </authorList>
    </citation>
    <scope>NUCLEOTIDE SEQUENCE [LARGE SCALE GENOMIC DNA]</scope>
    <source>
        <strain evidence="1">BRFM137</strain>
    </source>
</reference>
<keyword evidence="2" id="KW-1185">Reference proteome</keyword>
<proteinExistence type="predicted"/>
<sequence length="342" mass="37673">MLLTPGKLACWYSHLLAIRRIAEYETGDASVPPAADMRAFMVLEDDVDMEQRLAEILPRVWSALPSNWDIVYLGHCWSDESRYPSIIRDVSSGDAQPVTVHPSFAPLCTHAYALNPRGARRLLRYLTFPPFAYSRALDQALAWLIQSKRVQAFSVVPSLVVQQKETGSDIDQGRNGTGSSWRDELHHVLGFGLVHAPNDSGRDTLVRDILSCDRTELGVLADLYVFGLIRVFYNPNGRTPAVTPALSPRLSLEAATQNPHVLQPSSSNAAVLRSQTLLRHNHRCVFTGIIDAQSYLANIVADVDPGMMALATNVTHIISQSIAENINGVPPAQQAQDGWSND</sequence>
<protein>
    <recommendedName>
        <fullName evidence="3">Glycosyltransferase Family 25 protein</fullName>
    </recommendedName>
</protein>
<dbReference type="AlphaFoldDB" id="A0A060SEY5"/>
<evidence type="ECO:0000313" key="2">
    <source>
        <dbReference type="Proteomes" id="UP000029665"/>
    </source>
</evidence>
<name>A0A060SEY5_PYCCI</name>
<evidence type="ECO:0000313" key="1">
    <source>
        <dbReference type="EMBL" id="CDO70968.1"/>
    </source>
</evidence>
<dbReference type="OrthoDB" id="47375at2759"/>
<accession>A0A060SEY5</accession>
<dbReference type="Proteomes" id="UP000029665">
    <property type="component" value="Unassembled WGS sequence"/>
</dbReference>
<dbReference type="EMBL" id="CCBP010000095">
    <property type="protein sequence ID" value="CDO70968.1"/>
    <property type="molecule type" value="Genomic_DNA"/>
</dbReference>
<organism evidence="1 2">
    <name type="scientific">Pycnoporus cinnabarinus</name>
    <name type="common">Cinnabar-red polypore</name>
    <name type="synonym">Trametes cinnabarina</name>
    <dbReference type="NCBI Taxonomy" id="5643"/>
    <lineage>
        <taxon>Eukaryota</taxon>
        <taxon>Fungi</taxon>
        <taxon>Dikarya</taxon>
        <taxon>Basidiomycota</taxon>
        <taxon>Agaricomycotina</taxon>
        <taxon>Agaricomycetes</taxon>
        <taxon>Polyporales</taxon>
        <taxon>Polyporaceae</taxon>
        <taxon>Trametes</taxon>
    </lineage>
</organism>